<keyword evidence="4" id="KW-1185">Reference proteome</keyword>
<gene>
    <name evidence="3" type="ORF">X777_15750</name>
</gene>
<sequence>MTLVFIETSLNNQSRMQPCKLDESESKPNMALKKIGHELDMAETKCFTLKSELNYMMGVCQKAQTETRGRTSLQELMMSSKDSDSKSSFIHFDSNSEIMISNKIRNYEVLEKIHNVEEKPEESFDALRPSLRSAQFLSRKITDDDDITEKTDLKEEKRKELLNVTITPRSQLEKKFPLTITTMPIHNETAKADREYENLLSCYPEHVEESIEELTSKADEDYFCMIPSTTKRDLVGPELNLEIPDTAKARRAERRKRATKVDKRETNSKAGDATIPKARKRKGKLRSSVSKSTVTTRDTSYIGKKEAKKRKHRGHGIIHQQSNFMKHPKKSGDVVEIFHNTTLKNSNSAASSKYSKLDGQIKKHLTETANEKIQEISFSKCVNHEFHNKDRQNNHPQTLNYSNDFKETPVRSLLCVQQENKSQKHPNDPCLSTQDKTHECEHVVFNKCNDPTLTHNYETSTLASRLKRANRSYFSRYSFQNIPFVVGTSVTPSHNLGLNIQQVLSVMKTRQPIADNLTPLLIRKVSRGVKPASILLEQISRHDDEKSSLLDVSSQITGLFNNRENSGDARDKKLSALDLQRAGNAQNVRTLNADNVKMISGEDNDIFKRFHEKNNFYENHKIKQQSLSVMNKRNVSASTRNQQTLSKLSLDKEENIGDYKVRIPGSHNSKEIRDVLINLHNQFEEMNTKYEKLQLEIEKKYNNASLAKELSTLEKELNIKEEEINAVIGLYKEITWIISNDIVMMLKQQMKMLHEKNSFVCIESPKEFYKNPFPISIIRKRSHSMNPTRIFERRQAYNATKKPTSLQLIALLRQIQAFHKQLQLVS</sequence>
<feature type="compositionally biased region" description="Basic residues" evidence="2">
    <location>
        <begin position="306"/>
        <end position="315"/>
    </location>
</feature>
<evidence type="ECO:0000313" key="4">
    <source>
        <dbReference type="Proteomes" id="UP000053097"/>
    </source>
</evidence>
<evidence type="ECO:0000313" key="3">
    <source>
        <dbReference type="EMBL" id="EZA59109.1"/>
    </source>
</evidence>
<organism evidence="3 4">
    <name type="scientific">Ooceraea biroi</name>
    <name type="common">Clonal raider ant</name>
    <name type="synonym">Cerapachys biroi</name>
    <dbReference type="NCBI Taxonomy" id="2015173"/>
    <lineage>
        <taxon>Eukaryota</taxon>
        <taxon>Metazoa</taxon>
        <taxon>Ecdysozoa</taxon>
        <taxon>Arthropoda</taxon>
        <taxon>Hexapoda</taxon>
        <taxon>Insecta</taxon>
        <taxon>Pterygota</taxon>
        <taxon>Neoptera</taxon>
        <taxon>Endopterygota</taxon>
        <taxon>Hymenoptera</taxon>
        <taxon>Apocrita</taxon>
        <taxon>Aculeata</taxon>
        <taxon>Formicoidea</taxon>
        <taxon>Formicidae</taxon>
        <taxon>Dorylinae</taxon>
        <taxon>Ooceraea</taxon>
    </lineage>
</organism>
<name>A0A026WVK6_OOCBI</name>
<dbReference type="OMA" id="DQFEEMN"/>
<evidence type="ECO:0008006" key="5">
    <source>
        <dbReference type="Google" id="ProtNLM"/>
    </source>
</evidence>
<keyword evidence="1" id="KW-0175">Coiled coil</keyword>
<dbReference type="OrthoDB" id="76453at2759"/>
<evidence type="ECO:0000256" key="2">
    <source>
        <dbReference type="SAM" id="MobiDB-lite"/>
    </source>
</evidence>
<dbReference type="EMBL" id="KK107109">
    <property type="protein sequence ID" value="EZA59109.1"/>
    <property type="molecule type" value="Genomic_DNA"/>
</dbReference>
<feature type="coiled-coil region" evidence="1">
    <location>
        <begin position="676"/>
        <end position="730"/>
    </location>
</feature>
<proteinExistence type="predicted"/>
<feature type="compositionally biased region" description="Low complexity" evidence="2">
    <location>
        <begin position="286"/>
        <end position="300"/>
    </location>
</feature>
<evidence type="ECO:0000256" key="1">
    <source>
        <dbReference type="SAM" id="Coils"/>
    </source>
</evidence>
<dbReference type="AlphaFoldDB" id="A0A026WVK6"/>
<feature type="region of interest" description="Disordered" evidence="2">
    <location>
        <begin position="249"/>
        <end position="315"/>
    </location>
</feature>
<accession>A0A026WVK6</accession>
<protein>
    <recommendedName>
        <fullName evidence="5">Centrosomal protein of 57 kDa</fullName>
    </recommendedName>
</protein>
<dbReference type="Proteomes" id="UP000053097">
    <property type="component" value="Unassembled WGS sequence"/>
</dbReference>
<reference evidence="3 4" key="1">
    <citation type="journal article" date="2014" name="Curr. Biol.">
        <title>The genome of the clonal raider ant Cerapachys biroi.</title>
        <authorList>
            <person name="Oxley P.R."/>
            <person name="Ji L."/>
            <person name="Fetter-Pruneda I."/>
            <person name="McKenzie S.K."/>
            <person name="Li C."/>
            <person name="Hu H."/>
            <person name="Zhang G."/>
            <person name="Kronauer D.J."/>
        </authorList>
    </citation>
    <scope>NUCLEOTIDE SEQUENCE [LARGE SCALE GENOMIC DNA]</scope>
</reference>